<evidence type="ECO:0000259" key="2">
    <source>
        <dbReference type="SMART" id="SM00014"/>
    </source>
</evidence>
<accession>A0ABV1SKK1</accession>
<gene>
    <name evidence="3" type="ORF">VSX56_15385</name>
</gene>
<reference evidence="3 4" key="2">
    <citation type="submission" date="2024-06" db="EMBL/GenBank/DDBJ databases">
        <title>Thioclava kandeliae sp. nov. from a rhizosphere soil sample of Kandelia candel in a mangrove.</title>
        <authorList>
            <person name="Mu T."/>
        </authorList>
    </citation>
    <scope>NUCLEOTIDE SEQUENCE [LARGE SCALE GENOMIC DNA]</scope>
    <source>
        <strain evidence="3 4">CPCC 100088</strain>
    </source>
</reference>
<comment type="caution">
    <text evidence="3">The sequence shown here is derived from an EMBL/GenBank/DDBJ whole genome shotgun (WGS) entry which is preliminary data.</text>
</comment>
<keyword evidence="4" id="KW-1185">Reference proteome</keyword>
<feature type="domain" description="Phosphatidic acid phosphatase type 2/haloperoxidase" evidence="2">
    <location>
        <begin position="71"/>
        <end position="171"/>
    </location>
</feature>
<sequence length="231" mass="25030">MILSPLRFSALSWGRSRLHARRAPFLVMVVLALVVALSLPEPRRYGDHLQIALPVLALGCEIANGNGWEYLGRYAVLFAGIHGSKRSLGDIPLNTRPNGKPYGFPSGHTATATFGAASLVNSCLLSSPVAKGAVILAAAFTGASRIQSHNHDIWQVLAGAIWGIFCNGAFRRDSFMRRGIARGLRAMGRGITRGGKVVARGSRRWLRLQVGLGVESLSRKRLQIRKAEKVI</sequence>
<dbReference type="Gene3D" id="1.20.144.10">
    <property type="entry name" value="Phosphatidic acid phosphatase type 2/haloperoxidase"/>
    <property type="match status" value="1"/>
</dbReference>
<evidence type="ECO:0000313" key="4">
    <source>
        <dbReference type="Proteomes" id="UP001438953"/>
    </source>
</evidence>
<dbReference type="InterPro" id="IPR036938">
    <property type="entry name" value="PAP2/HPO_sf"/>
</dbReference>
<evidence type="ECO:0000256" key="1">
    <source>
        <dbReference type="SAM" id="Phobius"/>
    </source>
</evidence>
<evidence type="ECO:0000313" key="3">
    <source>
        <dbReference type="EMBL" id="MER5173151.1"/>
    </source>
</evidence>
<dbReference type="CDD" id="cd01610">
    <property type="entry name" value="PAP2_like"/>
    <property type="match status" value="1"/>
</dbReference>
<dbReference type="SMART" id="SM00014">
    <property type="entry name" value="acidPPc"/>
    <property type="match status" value="1"/>
</dbReference>
<dbReference type="InterPro" id="IPR000326">
    <property type="entry name" value="PAP2/HPO"/>
</dbReference>
<keyword evidence="1" id="KW-1133">Transmembrane helix</keyword>
<reference evidence="3 4" key="1">
    <citation type="submission" date="2024-01" db="EMBL/GenBank/DDBJ databases">
        <authorList>
            <person name="Deng Y."/>
            <person name="Su J."/>
        </authorList>
    </citation>
    <scope>NUCLEOTIDE SEQUENCE [LARGE SCALE GENOMIC DNA]</scope>
    <source>
        <strain evidence="3 4">CPCC 100088</strain>
    </source>
</reference>
<keyword evidence="1" id="KW-0472">Membrane</keyword>
<dbReference type="Pfam" id="PF01569">
    <property type="entry name" value="PAP2"/>
    <property type="match status" value="1"/>
</dbReference>
<organism evidence="3 4">
    <name type="scientific">Thioclava kandeliae</name>
    <dbReference type="NCBI Taxonomy" id="3070818"/>
    <lineage>
        <taxon>Bacteria</taxon>
        <taxon>Pseudomonadati</taxon>
        <taxon>Pseudomonadota</taxon>
        <taxon>Alphaproteobacteria</taxon>
        <taxon>Rhodobacterales</taxon>
        <taxon>Paracoccaceae</taxon>
        <taxon>Thioclava</taxon>
    </lineage>
</organism>
<dbReference type="Proteomes" id="UP001438953">
    <property type="component" value="Unassembled WGS sequence"/>
</dbReference>
<protein>
    <submittedName>
        <fullName evidence="3">Phosphatase PAP2 family protein</fullName>
    </submittedName>
</protein>
<keyword evidence="1" id="KW-0812">Transmembrane</keyword>
<dbReference type="RefSeq" id="WP_350938421.1">
    <property type="nucleotide sequence ID" value="NZ_JAYWLC010000015.1"/>
</dbReference>
<name>A0ABV1SKK1_9RHOB</name>
<dbReference type="EMBL" id="JAYWLC010000015">
    <property type="protein sequence ID" value="MER5173151.1"/>
    <property type="molecule type" value="Genomic_DNA"/>
</dbReference>
<proteinExistence type="predicted"/>
<dbReference type="SUPFAM" id="SSF48317">
    <property type="entry name" value="Acid phosphatase/Vanadium-dependent haloperoxidase"/>
    <property type="match status" value="1"/>
</dbReference>
<feature type="transmembrane region" description="Helical" evidence="1">
    <location>
        <begin position="153"/>
        <end position="170"/>
    </location>
</feature>